<keyword evidence="1" id="KW-1133">Transmembrane helix</keyword>
<keyword evidence="1" id="KW-0472">Membrane</keyword>
<comment type="caution">
    <text evidence="2">The sequence shown here is derived from an EMBL/GenBank/DDBJ whole genome shotgun (WGS) entry which is preliminary data.</text>
</comment>
<dbReference type="AlphaFoldDB" id="A0A0F9Q1F3"/>
<feature type="transmembrane region" description="Helical" evidence="1">
    <location>
        <begin position="208"/>
        <end position="226"/>
    </location>
</feature>
<organism evidence="2">
    <name type="scientific">marine sediment metagenome</name>
    <dbReference type="NCBI Taxonomy" id="412755"/>
    <lineage>
        <taxon>unclassified sequences</taxon>
        <taxon>metagenomes</taxon>
        <taxon>ecological metagenomes</taxon>
    </lineage>
</organism>
<evidence type="ECO:0000256" key="1">
    <source>
        <dbReference type="SAM" id="Phobius"/>
    </source>
</evidence>
<keyword evidence="1" id="KW-0812">Transmembrane</keyword>
<dbReference type="EMBL" id="LAZR01001975">
    <property type="protein sequence ID" value="KKN36299.1"/>
    <property type="molecule type" value="Genomic_DNA"/>
</dbReference>
<feature type="transmembrane region" description="Helical" evidence="1">
    <location>
        <begin position="169"/>
        <end position="188"/>
    </location>
</feature>
<name>A0A0F9Q1F3_9ZZZZ</name>
<feature type="transmembrane region" description="Helical" evidence="1">
    <location>
        <begin position="50"/>
        <end position="74"/>
    </location>
</feature>
<accession>A0A0F9Q1F3</accession>
<protein>
    <submittedName>
        <fullName evidence="2">Uncharacterized protein</fullName>
    </submittedName>
</protein>
<sequence length="299" mass="35436">MMKENLDKETVRQGFNTISSMIFTILEYNEIDLTWFLMLKKRIWYYQPLLYIKSVLIISCILWMVSANSFLILFKVQLLIAYEVGFISYFIIDYISFRNFRYSLWFYRKRKNFLNRLNTQMNLMINNHILSTVINQEVQEFKKKQPQLNKRISHFSTSIKSYRTHLEKIGIIIAIFIPFISFMLDLFIEFYKNVGPLDPTIINELLINLIPVLGNLIIFGIIAININHRRFKSEKELIIATEILVESVLVALVLMVKLVEFPDEKKAMELLKKDISHWKDGIPEKSEKVDSSNNKCHIF</sequence>
<feature type="transmembrane region" description="Helical" evidence="1">
    <location>
        <begin position="80"/>
        <end position="100"/>
    </location>
</feature>
<proteinExistence type="predicted"/>
<gene>
    <name evidence="2" type="ORF">LCGC14_0775020</name>
</gene>
<evidence type="ECO:0000313" key="2">
    <source>
        <dbReference type="EMBL" id="KKN36299.1"/>
    </source>
</evidence>
<reference evidence="2" key="1">
    <citation type="journal article" date="2015" name="Nature">
        <title>Complex archaea that bridge the gap between prokaryotes and eukaryotes.</title>
        <authorList>
            <person name="Spang A."/>
            <person name="Saw J.H."/>
            <person name="Jorgensen S.L."/>
            <person name="Zaremba-Niedzwiedzka K."/>
            <person name="Martijn J."/>
            <person name="Lind A.E."/>
            <person name="van Eijk R."/>
            <person name="Schleper C."/>
            <person name="Guy L."/>
            <person name="Ettema T.J."/>
        </authorList>
    </citation>
    <scope>NUCLEOTIDE SEQUENCE</scope>
</reference>